<dbReference type="AlphaFoldDB" id="A0A562NLX2"/>
<feature type="transmembrane region" description="Helical" evidence="18">
    <location>
        <begin position="494"/>
        <end position="516"/>
    </location>
</feature>
<evidence type="ECO:0000256" key="14">
    <source>
        <dbReference type="ARBA" id="ARBA00022989"/>
    </source>
</evidence>
<comment type="caution">
    <text evidence="20">The sequence shown here is derived from an EMBL/GenBank/DDBJ whole genome shotgun (WGS) entry which is preliminary data.</text>
</comment>
<evidence type="ECO:0000256" key="1">
    <source>
        <dbReference type="ARBA" id="ARBA00004651"/>
    </source>
</evidence>
<dbReference type="GO" id="GO:0005524">
    <property type="term" value="F:ATP binding"/>
    <property type="evidence" value="ECO:0007669"/>
    <property type="project" value="UniProtKB-UniRule"/>
</dbReference>
<feature type="transmembrane region" description="Helical" evidence="18">
    <location>
        <begin position="863"/>
        <end position="885"/>
    </location>
</feature>
<dbReference type="GO" id="GO:0060003">
    <property type="term" value="P:copper ion export"/>
    <property type="evidence" value="ECO:0007669"/>
    <property type="project" value="UniProtKB-ARBA"/>
</dbReference>
<dbReference type="InterPro" id="IPR036412">
    <property type="entry name" value="HAD-like_sf"/>
</dbReference>
<protein>
    <recommendedName>
        <fullName evidence="3">P-type Cu(+) transporter</fullName>
        <ecNumber evidence="3">7.2.2.8</ecNumber>
    </recommendedName>
</protein>
<feature type="transmembrane region" description="Helical" evidence="18">
    <location>
        <begin position="341"/>
        <end position="360"/>
    </location>
</feature>
<evidence type="ECO:0000256" key="16">
    <source>
        <dbReference type="ARBA" id="ARBA00023065"/>
    </source>
</evidence>
<evidence type="ECO:0000256" key="8">
    <source>
        <dbReference type="ARBA" id="ARBA00022737"/>
    </source>
</evidence>
<comment type="similarity">
    <text evidence="2 18">Belongs to the cation transport ATPase (P-type) (TC 3.A.3) family. Type IB subfamily.</text>
</comment>
<feature type="transmembrane region" description="Helical" evidence="18">
    <location>
        <begin position="313"/>
        <end position="335"/>
    </location>
</feature>
<evidence type="ECO:0000256" key="6">
    <source>
        <dbReference type="ARBA" id="ARBA00022692"/>
    </source>
</evidence>
<dbReference type="InterPro" id="IPR059000">
    <property type="entry name" value="ATPase_P-type_domA"/>
</dbReference>
<dbReference type="FunFam" id="3.30.70.100:FF:000005">
    <property type="entry name" value="Copper-exporting P-type ATPase A"/>
    <property type="match status" value="3"/>
</dbReference>
<evidence type="ECO:0000256" key="15">
    <source>
        <dbReference type="ARBA" id="ARBA00023008"/>
    </source>
</evidence>
<evidence type="ECO:0000256" key="17">
    <source>
        <dbReference type="ARBA" id="ARBA00023136"/>
    </source>
</evidence>
<evidence type="ECO:0000313" key="21">
    <source>
        <dbReference type="Proteomes" id="UP000316225"/>
    </source>
</evidence>
<dbReference type="NCBIfam" id="TIGR01494">
    <property type="entry name" value="ATPase_P-type"/>
    <property type="match status" value="1"/>
</dbReference>
<keyword evidence="11 18" id="KW-0067">ATP-binding</keyword>
<feature type="domain" description="HMA" evidence="19">
    <location>
        <begin position="147"/>
        <end position="210"/>
    </location>
</feature>
<dbReference type="InterPro" id="IPR018303">
    <property type="entry name" value="ATPase_P-typ_P_site"/>
</dbReference>
<keyword evidence="4" id="KW-0813">Transport</keyword>
<dbReference type="Gene3D" id="2.70.150.10">
    <property type="entry name" value="Calcium-transporting ATPase, cytoplasmic transduction domain A"/>
    <property type="match status" value="1"/>
</dbReference>
<keyword evidence="15" id="KW-0186">Copper</keyword>
<evidence type="ECO:0000259" key="19">
    <source>
        <dbReference type="PROSITE" id="PS50846"/>
    </source>
</evidence>
<feature type="domain" description="HMA" evidence="19">
    <location>
        <begin position="80"/>
        <end position="145"/>
    </location>
</feature>
<dbReference type="NCBIfam" id="TIGR01511">
    <property type="entry name" value="ATPase-IB1_Cu"/>
    <property type="match status" value="1"/>
</dbReference>
<evidence type="ECO:0000256" key="9">
    <source>
        <dbReference type="ARBA" id="ARBA00022741"/>
    </source>
</evidence>
<dbReference type="EC" id="7.2.2.8" evidence="3"/>
<evidence type="ECO:0000313" key="20">
    <source>
        <dbReference type="EMBL" id="TWI33209.1"/>
    </source>
</evidence>
<comment type="subcellular location">
    <subcellularLocation>
        <location evidence="1">Cell membrane</location>
        <topology evidence="1">Multi-pass membrane protein</topology>
    </subcellularLocation>
</comment>
<dbReference type="Pfam" id="PF00122">
    <property type="entry name" value="E1-E2_ATPase"/>
    <property type="match status" value="1"/>
</dbReference>
<dbReference type="EMBL" id="VLKU01000007">
    <property type="protein sequence ID" value="TWI33209.1"/>
    <property type="molecule type" value="Genomic_DNA"/>
</dbReference>
<organism evidence="20 21">
    <name type="scientific">Paracoccus sulfuroxidans</name>
    <dbReference type="NCBI Taxonomy" id="384678"/>
    <lineage>
        <taxon>Bacteria</taxon>
        <taxon>Pseudomonadati</taxon>
        <taxon>Pseudomonadota</taxon>
        <taxon>Alphaproteobacteria</taxon>
        <taxon>Rhodobacterales</taxon>
        <taxon>Paracoccaceae</taxon>
        <taxon>Paracoccus</taxon>
    </lineage>
</organism>
<dbReference type="PANTHER" id="PTHR43520:SF8">
    <property type="entry name" value="P-TYPE CU(+) TRANSPORTER"/>
    <property type="match status" value="1"/>
</dbReference>
<name>A0A562NLX2_9RHOB</name>
<evidence type="ECO:0000256" key="13">
    <source>
        <dbReference type="ARBA" id="ARBA00022967"/>
    </source>
</evidence>
<dbReference type="Gene3D" id="3.30.70.100">
    <property type="match status" value="3"/>
</dbReference>
<dbReference type="InterPro" id="IPR006121">
    <property type="entry name" value="HMA_dom"/>
</dbReference>
<keyword evidence="5 18" id="KW-1003">Cell membrane</keyword>
<dbReference type="SUPFAM" id="SSF56784">
    <property type="entry name" value="HAD-like"/>
    <property type="match status" value="1"/>
</dbReference>
<dbReference type="GO" id="GO:0043682">
    <property type="term" value="F:P-type divalent copper transporter activity"/>
    <property type="evidence" value="ECO:0007669"/>
    <property type="project" value="TreeGrafter"/>
</dbReference>
<gene>
    <name evidence="20" type="ORF">IQ24_02350</name>
</gene>
<evidence type="ECO:0000256" key="12">
    <source>
        <dbReference type="ARBA" id="ARBA00022842"/>
    </source>
</evidence>
<dbReference type="InterPro" id="IPR017969">
    <property type="entry name" value="Heavy-metal-associated_CS"/>
</dbReference>
<dbReference type="InterPro" id="IPR006122">
    <property type="entry name" value="HMA_Cu_ion-bd"/>
</dbReference>
<evidence type="ECO:0000256" key="2">
    <source>
        <dbReference type="ARBA" id="ARBA00006024"/>
    </source>
</evidence>
<reference evidence="20 21" key="1">
    <citation type="journal article" date="2015" name="Stand. Genomic Sci.">
        <title>Genomic Encyclopedia of Bacterial and Archaeal Type Strains, Phase III: the genomes of soil and plant-associated and newly described type strains.</title>
        <authorList>
            <person name="Whitman W.B."/>
            <person name="Woyke T."/>
            <person name="Klenk H.P."/>
            <person name="Zhou Y."/>
            <person name="Lilburn T.G."/>
            <person name="Beck B.J."/>
            <person name="De Vos P."/>
            <person name="Vandamme P."/>
            <person name="Eisen J.A."/>
            <person name="Garrity G."/>
            <person name="Hugenholtz P."/>
            <person name="Kyrpides N.C."/>
        </authorList>
    </citation>
    <scope>NUCLEOTIDE SEQUENCE [LARGE SCALE GENOMIC DNA]</scope>
    <source>
        <strain evidence="20 21">CGMCC 1.5364</strain>
    </source>
</reference>
<keyword evidence="17 18" id="KW-0472">Membrane</keyword>
<feature type="transmembrane region" description="Helical" evidence="18">
    <location>
        <begin position="240"/>
        <end position="263"/>
    </location>
</feature>
<dbReference type="GO" id="GO:0140581">
    <property type="term" value="F:P-type monovalent copper transporter activity"/>
    <property type="evidence" value="ECO:0007669"/>
    <property type="project" value="UniProtKB-EC"/>
</dbReference>
<dbReference type="GO" id="GO:0055070">
    <property type="term" value="P:copper ion homeostasis"/>
    <property type="evidence" value="ECO:0007669"/>
    <property type="project" value="TreeGrafter"/>
</dbReference>
<dbReference type="SUPFAM" id="SSF81653">
    <property type="entry name" value="Calcium ATPase, transduction domain A"/>
    <property type="match status" value="1"/>
</dbReference>
<dbReference type="SFLD" id="SFLDF00027">
    <property type="entry name" value="p-type_atpase"/>
    <property type="match status" value="1"/>
</dbReference>
<dbReference type="GO" id="GO:0005507">
    <property type="term" value="F:copper ion binding"/>
    <property type="evidence" value="ECO:0007669"/>
    <property type="project" value="InterPro"/>
</dbReference>
<evidence type="ECO:0000256" key="5">
    <source>
        <dbReference type="ARBA" id="ARBA00022475"/>
    </source>
</evidence>
<dbReference type="InterPro" id="IPR023214">
    <property type="entry name" value="HAD_sf"/>
</dbReference>
<dbReference type="PROSITE" id="PS01047">
    <property type="entry name" value="HMA_1"/>
    <property type="match status" value="3"/>
</dbReference>
<evidence type="ECO:0000256" key="3">
    <source>
        <dbReference type="ARBA" id="ARBA00012517"/>
    </source>
</evidence>
<keyword evidence="12" id="KW-0460">Magnesium</keyword>
<dbReference type="InterPro" id="IPR044492">
    <property type="entry name" value="P_typ_ATPase_HD_dom"/>
</dbReference>
<dbReference type="SUPFAM" id="SSF81665">
    <property type="entry name" value="Calcium ATPase, transmembrane domain M"/>
    <property type="match status" value="1"/>
</dbReference>
<feature type="transmembrane region" description="Helical" evidence="18">
    <location>
        <begin position="838"/>
        <end position="857"/>
    </location>
</feature>
<evidence type="ECO:0000256" key="18">
    <source>
        <dbReference type="RuleBase" id="RU362081"/>
    </source>
</evidence>
<keyword evidence="7 18" id="KW-0479">Metal-binding</keyword>
<keyword evidence="21" id="KW-1185">Reference proteome</keyword>
<dbReference type="GO" id="GO:0016887">
    <property type="term" value="F:ATP hydrolysis activity"/>
    <property type="evidence" value="ECO:0007669"/>
    <property type="project" value="InterPro"/>
</dbReference>
<dbReference type="InterPro" id="IPR023298">
    <property type="entry name" value="ATPase_P-typ_TM_dom_sf"/>
</dbReference>
<feature type="transmembrane region" description="Helical" evidence="18">
    <location>
        <begin position="275"/>
        <end position="293"/>
    </location>
</feature>
<feature type="transmembrane region" description="Helical" evidence="18">
    <location>
        <begin position="522"/>
        <end position="545"/>
    </location>
</feature>
<dbReference type="NCBIfam" id="TIGR01525">
    <property type="entry name" value="ATPase-IB_hvy"/>
    <property type="match status" value="1"/>
</dbReference>
<feature type="domain" description="HMA" evidence="19">
    <location>
        <begin position="13"/>
        <end position="78"/>
    </location>
</feature>
<dbReference type="Pfam" id="PF00403">
    <property type="entry name" value="HMA"/>
    <property type="match status" value="3"/>
</dbReference>
<evidence type="ECO:0000256" key="7">
    <source>
        <dbReference type="ARBA" id="ARBA00022723"/>
    </source>
</evidence>
<dbReference type="CDD" id="cd00371">
    <property type="entry name" value="HMA"/>
    <property type="match status" value="3"/>
</dbReference>
<dbReference type="PRINTS" id="PR00119">
    <property type="entry name" value="CATATPASE"/>
</dbReference>
<keyword evidence="8" id="KW-0677">Repeat</keyword>
<dbReference type="NCBIfam" id="TIGR00003">
    <property type="entry name" value="copper ion binding protein"/>
    <property type="match status" value="2"/>
</dbReference>
<dbReference type="Gene3D" id="3.40.50.1000">
    <property type="entry name" value="HAD superfamily/HAD-like"/>
    <property type="match status" value="1"/>
</dbReference>
<keyword evidence="6 18" id="KW-0812">Transmembrane</keyword>
<dbReference type="RefSeq" id="WP_242008116.1">
    <property type="nucleotide sequence ID" value="NZ_VLKU01000007.1"/>
</dbReference>
<dbReference type="CDD" id="cd02094">
    <property type="entry name" value="P-type_ATPase_Cu-like"/>
    <property type="match status" value="1"/>
</dbReference>
<dbReference type="Gene3D" id="3.40.1110.10">
    <property type="entry name" value="Calcium-transporting ATPase, cytoplasmic domain N"/>
    <property type="match status" value="1"/>
</dbReference>
<dbReference type="PANTHER" id="PTHR43520">
    <property type="entry name" value="ATP7, ISOFORM B"/>
    <property type="match status" value="1"/>
</dbReference>
<dbReference type="FunFam" id="2.70.150.10:FF:000020">
    <property type="entry name" value="Copper-exporting P-type ATPase A"/>
    <property type="match status" value="1"/>
</dbReference>
<dbReference type="SFLD" id="SFLDG00002">
    <property type="entry name" value="C1.7:_P-type_atpase_like"/>
    <property type="match status" value="1"/>
</dbReference>
<evidence type="ECO:0000256" key="10">
    <source>
        <dbReference type="ARBA" id="ARBA00022796"/>
    </source>
</evidence>
<keyword evidence="16" id="KW-0406">Ion transport</keyword>
<keyword evidence="13" id="KW-1278">Translocase</keyword>
<dbReference type="Pfam" id="PF00702">
    <property type="entry name" value="Hydrolase"/>
    <property type="match status" value="1"/>
</dbReference>
<evidence type="ECO:0000256" key="4">
    <source>
        <dbReference type="ARBA" id="ARBA00022448"/>
    </source>
</evidence>
<dbReference type="InterPro" id="IPR036163">
    <property type="entry name" value="HMA_dom_sf"/>
</dbReference>
<dbReference type="PRINTS" id="PR00943">
    <property type="entry name" value="CUATPASE"/>
</dbReference>
<dbReference type="InterPro" id="IPR027256">
    <property type="entry name" value="P-typ_ATPase_IB"/>
</dbReference>
<dbReference type="InterPro" id="IPR001757">
    <property type="entry name" value="P_typ_ATPase"/>
</dbReference>
<dbReference type="SUPFAM" id="SSF55008">
    <property type="entry name" value="HMA, heavy metal-associated domain"/>
    <property type="match status" value="3"/>
</dbReference>
<dbReference type="PROSITE" id="PS00154">
    <property type="entry name" value="ATPASE_E1_E2"/>
    <property type="match status" value="1"/>
</dbReference>
<evidence type="ECO:0000256" key="11">
    <source>
        <dbReference type="ARBA" id="ARBA00022840"/>
    </source>
</evidence>
<keyword evidence="10" id="KW-0187">Copper transport</keyword>
<dbReference type="SFLD" id="SFLDS00003">
    <property type="entry name" value="Haloacid_Dehalogenase"/>
    <property type="match status" value="1"/>
</dbReference>
<dbReference type="Proteomes" id="UP000316225">
    <property type="component" value="Unassembled WGS sequence"/>
</dbReference>
<accession>A0A562NLX2</accession>
<dbReference type="InterPro" id="IPR008250">
    <property type="entry name" value="ATPase_P-typ_transduc_dom_A_sf"/>
</dbReference>
<dbReference type="PROSITE" id="PS50846">
    <property type="entry name" value="HMA_2"/>
    <property type="match status" value="3"/>
</dbReference>
<sequence>MNAPSPISDPEVTTISLPIEGMTCASCVGRVERALKDVPGVTAASVNLATERASVTAPASLDPARLVAAVEKSGYSVPSTTIELPVLGMTCASCVGRVERALKKVPGVTDAAVNLATERATIHATSGVSQEDLVQAIQKSGYEVPASAIEFQVEGMTCASCVGRVERALKAVPGTTGATVNLATERATVQGSADPSDLIAAIAKAGYSAQRIGAPVVQTDQPEDTPDRKEAERLQLKRDFTLAAVLALPVFLLEMGAHLIPGVHGLIERTIGMQANWYIQFALTTLVLFVPGIRFYEKGLPALWRLAPDMNSLVAVGTLAAYGYSMVATFAPSFLPAGTVNVYYEAAAVIVALILLGRLLEARAKGRTSEAIKRLVKLQAKTARVRRDGAVQDLPIAAVLLGDIIEIRPGERIPVDGEVTEGDSFIDESMITGEPIPVAKAIGAQVVGGTVNQQGAFAFRATAVGGKTVLSQIIRMVEEAQGSKLPIQALVDKVTMYFVPAVFAVAALTFAAWLWFGPSPALSFALVNAVAVLIIACPCAMGLATPTAIMVGTGRGAELGVLFRKGEALQLLKDARVVAVDKTGTLTEGRPALTDLELAPGFDRADVLARVAAVEAKSEHPIARAIVEAAADEGLTLPAITEFASVTGFGVKAMAGGERVEIGADRYMAQLGLDVAPFAAIAERLGGEGKSPLYAAIGGKLAAIIAVADPIKASTPGAIKALHDLGLKVAMITGDNARTARAIAQRLGIDEVVAEVLPDGKVAAIQRLRAEHGKVAFVGDGINDAPALASADVGLAIGTGTDVAIEAADVVLMSGSLQGVPNAIALSKATIGNIRQNLFWAFAYNTALIPVAAGVLYPAYGILLSPVFAAGAMALSSVFVLGNALRLKAFKAPE</sequence>
<keyword evidence="9 18" id="KW-0547">Nucleotide-binding</keyword>
<dbReference type="InterPro" id="IPR023299">
    <property type="entry name" value="ATPase_P-typ_cyto_dom_N"/>
</dbReference>
<proteinExistence type="inferred from homology"/>
<dbReference type="GO" id="GO:0005886">
    <property type="term" value="C:plasma membrane"/>
    <property type="evidence" value="ECO:0007669"/>
    <property type="project" value="UniProtKB-SubCell"/>
</dbReference>
<keyword evidence="14 18" id="KW-1133">Transmembrane helix</keyword>